<sequence>MHGPPELPTGRGMLLFAAITFALALWMSVGNGDWAGAGLWYALSVFLGCYGAMMGGAPERWHRALLVVGLVAGVVAFVFALRLAGIWS</sequence>
<dbReference type="AlphaFoldDB" id="A0A6J4K3S4"/>
<protein>
    <submittedName>
        <fullName evidence="2">Uncharacterized protein</fullName>
    </submittedName>
</protein>
<evidence type="ECO:0000256" key="1">
    <source>
        <dbReference type="SAM" id="Phobius"/>
    </source>
</evidence>
<proteinExistence type="predicted"/>
<keyword evidence="1" id="KW-0472">Membrane</keyword>
<reference evidence="2" key="1">
    <citation type="submission" date="2020-02" db="EMBL/GenBank/DDBJ databases">
        <authorList>
            <person name="Meier V. D."/>
        </authorList>
    </citation>
    <scope>NUCLEOTIDE SEQUENCE</scope>
    <source>
        <strain evidence="2">AVDCRST_MAG26</strain>
    </source>
</reference>
<feature type="transmembrane region" description="Helical" evidence="1">
    <location>
        <begin position="65"/>
        <end position="87"/>
    </location>
</feature>
<gene>
    <name evidence="2" type="ORF">AVDCRST_MAG26-4376</name>
</gene>
<feature type="transmembrane region" description="Helical" evidence="1">
    <location>
        <begin position="35"/>
        <end position="53"/>
    </location>
</feature>
<feature type="transmembrane region" description="Helical" evidence="1">
    <location>
        <begin position="12"/>
        <end position="29"/>
    </location>
</feature>
<name>A0A6J4K3S4_9CHLR</name>
<keyword evidence="1" id="KW-0812">Transmembrane</keyword>
<evidence type="ECO:0000313" key="2">
    <source>
        <dbReference type="EMBL" id="CAA9294858.1"/>
    </source>
</evidence>
<accession>A0A6J4K3S4</accession>
<dbReference type="EMBL" id="CADCTK010001035">
    <property type="protein sequence ID" value="CAA9294858.1"/>
    <property type="molecule type" value="Genomic_DNA"/>
</dbReference>
<organism evidence="2">
    <name type="scientific">uncultured Chloroflexia bacterium</name>
    <dbReference type="NCBI Taxonomy" id="1672391"/>
    <lineage>
        <taxon>Bacteria</taxon>
        <taxon>Bacillati</taxon>
        <taxon>Chloroflexota</taxon>
        <taxon>Chloroflexia</taxon>
        <taxon>environmental samples</taxon>
    </lineage>
</organism>
<keyword evidence="1" id="KW-1133">Transmembrane helix</keyword>